<dbReference type="InterPro" id="IPR036443">
    <property type="entry name" value="Znf_RanBP2_sf"/>
</dbReference>
<dbReference type="PROSITE" id="PS50162">
    <property type="entry name" value="RECA_2"/>
    <property type="match status" value="1"/>
</dbReference>
<evidence type="ECO:0000256" key="5">
    <source>
        <dbReference type="ARBA" id="ARBA00022833"/>
    </source>
</evidence>
<dbReference type="InterPro" id="IPR011333">
    <property type="entry name" value="SKP1/BTB/POZ_sf"/>
</dbReference>
<feature type="compositionally biased region" description="Gly residues" evidence="6">
    <location>
        <begin position="1315"/>
        <end position="1347"/>
    </location>
</feature>
<dbReference type="CDD" id="cd18309">
    <property type="entry name" value="BTB2_POZ_LZTR1"/>
    <property type="match status" value="1"/>
</dbReference>
<dbReference type="GO" id="GO:0003723">
    <property type="term" value="F:RNA binding"/>
    <property type="evidence" value="ECO:0007669"/>
    <property type="project" value="UniProtKB-UniRule"/>
</dbReference>
<dbReference type="PANTHER" id="PTHR46376:SF1">
    <property type="entry name" value="LEUCINE-ZIPPER-LIKE TRANSCRIPTIONAL REGULATOR 1"/>
    <property type="match status" value="1"/>
</dbReference>
<dbReference type="PROSITE" id="PS50097">
    <property type="entry name" value="BTB"/>
    <property type="match status" value="2"/>
</dbReference>
<dbReference type="FunFam" id="2.120.10.80:FF:000054">
    <property type="entry name" value="Leucine-zipper-like transcription regulator 1"/>
    <property type="match status" value="1"/>
</dbReference>
<dbReference type="GO" id="GO:0003677">
    <property type="term" value="F:DNA binding"/>
    <property type="evidence" value="ECO:0007669"/>
    <property type="project" value="InterPro"/>
</dbReference>
<dbReference type="Pfam" id="PF00641">
    <property type="entry name" value="Zn_ribbon_RanBP"/>
    <property type="match status" value="1"/>
</dbReference>
<feature type="domain" description="RecA family profile 1" evidence="9">
    <location>
        <begin position="788"/>
        <end position="973"/>
    </location>
</feature>
<dbReference type="SMART" id="SM00360">
    <property type="entry name" value="RRM"/>
    <property type="match status" value="1"/>
</dbReference>
<dbReference type="EMBL" id="JH815874">
    <property type="protein sequence ID" value="EKC25786.1"/>
    <property type="molecule type" value="Genomic_DNA"/>
</dbReference>
<evidence type="ECO:0000256" key="4">
    <source>
        <dbReference type="ARBA" id="ARBA00022771"/>
    </source>
</evidence>
<feature type="region of interest" description="Disordered" evidence="6">
    <location>
        <begin position="1534"/>
        <end position="1621"/>
    </location>
</feature>
<evidence type="ECO:0000256" key="6">
    <source>
        <dbReference type="SAM" id="MobiDB-lite"/>
    </source>
</evidence>
<organism evidence="11">
    <name type="scientific">Magallana gigas</name>
    <name type="common">Pacific oyster</name>
    <name type="synonym">Crassostrea gigas</name>
    <dbReference type="NCBI Taxonomy" id="29159"/>
    <lineage>
        <taxon>Eukaryota</taxon>
        <taxon>Metazoa</taxon>
        <taxon>Spiralia</taxon>
        <taxon>Lophotrochozoa</taxon>
        <taxon>Mollusca</taxon>
        <taxon>Bivalvia</taxon>
        <taxon>Autobranchia</taxon>
        <taxon>Pteriomorphia</taxon>
        <taxon>Ostreida</taxon>
        <taxon>Ostreoidea</taxon>
        <taxon>Ostreidae</taxon>
        <taxon>Magallana</taxon>
    </lineage>
</organism>
<evidence type="ECO:0000259" key="8">
    <source>
        <dbReference type="PROSITE" id="PS50102"/>
    </source>
</evidence>
<dbReference type="CDD" id="cd12534">
    <property type="entry name" value="RRM_SARFH"/>
    <property type="match status" value="1"/>
</dbReference>
<dbReference type="Pfam" id="PF08423">
    <property type="entry name" value="Rad51"/>
    <property type="match status" value="1"/>
</dbReference>
<feature type="compositionally biased region" description="Gly residues" evidence="6">
    <location>
        <begin position="1565"/>
        <end position="1596"/>
    </location>
</feature>
<feature type="domain" description="BTB" evidence="7">
    <location>
        <begin position="353"/>
        <end position="432"/>
    </location>
</feature>
<dbReference type="InterPro" id="IPR012677">
    <property type="entry name" value="Nucleotide-bd_a/b_plait_sf"/>
</dbReference>
<dbReference type="CDD" id="cd18505">
    <property type="entry name" value="BACK1_LZTR1"/>
    <property type="match status" value="1"/>
</dbReference>
<keyword evidence="4" id="KW-0863">Zinc-finger</keyword>
<dbReference type="SUPFAM" id="SSF52540">
    <property type="entry name" value="P-loop containing nucleoside triphosphate hydrolases"/>
    <property type="match status" value="1"/>
</dbReference>
<dbReference type="SUPFAM" id="SSF54928">
    <property type="entry name" value="RNA-binding domain, RBD"/>
    <property type="match status" value="1"/>
</dbReference>
<dbReference type="PROSITE" id="PS50199">
    <property type="entry name" value="ZF_RANBP2_2"/>
    <property type="match status" value="1"/>
</dbReference>
<feature type="region of interest" description="Disordered" evidence="6">
    <location>
        <begin position="1298"/>
        <end position="1363"/>
    </location>
</feature>
<dbReference type="GO" id="GO:0005524">
    <property type="term" value="F:ATP binding"/>
    <property type="evidence" value="ECO:0007669"/>
    <property type="project" value="InterPro"/>
</dbReference>
<dbReference type="GO" id="GO:0008270">
    <property type="term" value="F:zinc ion binding"/>
    <property type="evidence" value="ECO:0007669"/>
    <property type="project" value="UniProtKB-KW"/>
</dbReference>
<keyword evidence="5" id="KW-0862">Zinc</keyword>
<keyword evidence="3" id="KW-0677">Repeat</keyword>
<dbReference type="Pfam" id="PF00651">
    <property type="entry name" value="BTB"/>
    <property type="match status" value="2"/>
</dbReference>
<keyword evidence="2" id="KW-0479">Metal-binding</keyword>
<feature type="compositionally biased region" description="Basic and acidic residues" evidence="6">
    <location>
        <begin position="1349"/>
        <end position="1358"/>
    </location>
</feature>
<dbReference type="InterPro" id="IPR001876">
    <property type="entry name" value="Znf_RanBP2"/>
</dbReference>
<dbReference type="InterPro" id="IPR000210">
    <property type="entry name" value="BTB/POZ_dom"/>
</dbReference>
<feature type="compositionally biased region" description="Gly residues" evidence="6">
    <location>
        <begin position="1461"/>
        <end position="1502"/>
    </location>
</feature>
<evidence type="ECO:0000256" key="2">
    <source>
        <dbReference type="ARBA" id="ARBA00022723"/>
    </source>
</evidence>
<feature type="region of interest" description="Disordered" evidence="6">
    <location>
        <begin position="1037"/>
        <end position="1088"/>
    </location>
</feature>
<dbReference type="PANTHER" id="PTHR46376">
    <property type="entry name" value="LEUCINE-ZIPPER-LIKE TRANSCRIPTIONAL REGULATOR 1"/>
    <property type="match status" value="1"/>
</dbReference>
<dbReference type="InterPro" id="IPR000504">
    <property type="entry name" value="RRM_dom"/>
</dbReference>
<accession>K1QW41</accession>
<dbReference type="GO" id="GO:0140664">
    <property type="term" value="F:ATP-dependent DNA damage sensor activity"/>
    <property type="evidence" value="ECO:0007669"/>
    <property type="project" value="InterPro"/>
</dbReference>
<dbReference type="Gene3D" id="2.120.10.80">
    <property type="entry name" value="Kelch-type beta propeller"/>
    <property type="match status" value="2"/>
</dbReference>
<dbReference type="InterPro" id="IPR051568">
    <property type="entry name" value="LZTR1/Attractin"/>
</dbReference>
<dbReference type="GO" id="GO:0006281">
    <property type="term" value="P:DNA repair"/>
    <property type="evidence" value="ECO:0007669"/>
    <property type="project" value="InterPro"/>
</dbReference>
<evidence type="ECO:0000259" key="7">
    <source>
        <dbReference type="PROSITE" id="PS50097"/>
    </source>
</evidence>
<keyword evidence="1" id="KW-0880">Kelch repeat</keyword>
<dbReference type="GO" id="GO:0005794">
    <property type="term" value="C:Golgi apparatus"/>
    <property type="evidence" value="ECO:0007669"/>
    <property type="project" value="TreeGrafter"/>
</dbReference>
<dbReference type="Gene3D" id="3.30.70.330">
    <property type="match status" value="1"/>
</dbReference>
<protein>
    <submittedName>
        <fullName evidence="11">Leucine-zipper-like transcriptional regulator 1</fullName>
    </submittedName>
</protein>
<gene>
    <name evidence="11" type="ORF">CGI_10017773</name>
</gene>
<dbReference type="InterPro" id="IPR015915">
    <property type="entry name" value="Kelch-typ_b-propeller"/>
</dbReference>
<dbReference type="Gene3D" id="3.30.710.10">
    <property type="entry name" value="Potassium Channel Kv1.1, Chain A"/>
    <property type="match status" value="2"/>
</dbReference>
<dbReference type="PROSITE" id="PS50102">
    <property type="entry name" value="RRM"/>
    <property type="match status" value="1"/>
</dbReference>
<feature type="domain" description="BTB" evidence="7">
    <location>
        <begin position="570"/>
        <end position="639"/>
    </location>
</feature>
<dbReference type="FunFam" id="3.30.70.330:FF:000574">
    <property type="entry name" value="HIV Tat-specific factor 1"/>
    <property type="match status" value="1"/>
</dbReference>
<evidence type="ECO:0000259" key="10">
    <source>
        <dbReference type="PROSITE" id="PS50199"/>
    </source>
</evidence>
<proteinExistence type="predicted"/>
<dbReference type="CDD" id="cd18308">
    <property type="entry name" value="BTB1_POZ_LZTR1"/>
    <property type="match status" value="1"/>
</dbReference>
<dbReference type="InterPro" id="IPR020588">
    <property type="entry name" value="RecA_ATP-bd"/>
</dbReference>
<evidence type="ECO:0000256" key="3">
    <source>
        <dbReference type="ARBA" id="ARBA00022737"/>
    </source>
</evidence>
<dbReference type="SMART" id="SM00225">
    <property type="entry name" value="BTB"/>
    <property type="match status" value="2"/>
</dbReference>
<evidence type="ECO:0000313" key="11">
    <source>
        <dbReference type="EMBL" id="EKC25786.1"/>
    </source>
</evidence>
<reference evidence="11" key="1">
    <citation type="journal article" date="2012" name="Nature">
        <title>The oyster genome reveals stress adaptation and complexity of shell formation.</title>
        <authorList>
            <person name="Zhang G."/>
            <person name="Fang X."/>
            <person name="Guo X."/>
            <person name="Li L."/>
            <person name="Luo R."/>
            <person name="Xu F."/>
            <person name="Yang P."/>
            <person name="Zhang L."/>
            <person name="Wang X."/>
            <person name="Qi H."/>
            <person name="Xiong Z."/>
            <person name="Que H."/>
            <person name="Xie Y."/>
            <person name="Holland P.W."/>
            <person name="Paps J."/>
            <person name="Zhu Y."/>
            <person name="Wu F."/>
            <person name="Chen Y."/>
            <person name="Wang J."/>
            <person name="Peng C."/>
            <person name="Meng J."/>
            <person name="Yang L."/>
            <person name="Liu J."/>
            <person name="Wen B."/>
            <person name="Zhang N."/>
            <person name="Huang Z."/>
            <person name="Zhu Q."/>
            <person name="Feng Y."/>
            <person name="Mount A."/>
            <person name="Hedgecock D."/>
            <person name="Xu Z."/>
            <person name="Liu Y."/>
            <person name="Domazet-Loso T."/>
            <person name="Du Y."/>
            <person name="Sun X."/>
            <person name="Zhang S."/>
            <person name="Liu B."/>
            <person name="Cheng P."/>
            <person name="Jiang X."/>
            <person name="Li J."/>
            <person name="Fan D."/>
            <person name="Wang W."/>
            <person name="Fu W."/>
            <person name="Wang T."/>
            <person name="Wang B."/>
            <person name="Zhang J."/>
            <person name="Peng Z."/>
            <person name="Li Y."/>
            <person name="Li N."/>
            <person name="Wang J."/>
            <person name="Chen M."/>
            <person name="He Y."/>
            <person name="Tan F."/>
            <person name="Song X."/>
            <person name="Zheng Q."/>
            <person name="Huang R."/>
            <person name="Yang H."/>
            <person name="Du X."/>
            <person name="Chen L."/>
            <person name="Yang M."/>
            <person name="Gaffney P.M."/>
            <person name="Wang S."/>
            <person name="Luo L."/>
            <person name="She Z."/>
            <person name="Ming Y."/>
            <person name="Huang W."/>
            <person name="Zhang S."/>
            <person name="Huang B."/>
            <person name="Zhang Y."/>
            <person name="Qu T."/>
            <person name="Ni P."/>
            <person name="Miao G."/>
            <person name="Wang J."/>
            <person name="Wang Q."/>
            <person name="Steinberg C.E."/>
            <person name="Wang H."/>
            <person name="Li N."/>
            <person name="Qian L."/>
            <person name="Zhang G."/>
            <person name="Li Y."/>
            <person name="Yang H."/>
            <person name="Liu X."/>
            <person name="Wang J."/>
            <person name="Yin Y."/>
            <person name="Wang J."/>
        </authorList>
    </citation>
    <scope>NUCLEOTIDE SEQUENCE [LARGE SCALE GENOMIC DNA]</scope>
    <source>
        <strain evidence="11">05x7-T-G4-1.051#20</strain>
    </source>
</reference>
<dbReference type="Gene3D" id="3.40.50.300">
    <property type="entry name" value="P-loop containing nucleotide triphosphate hydrolases"/>
    <property type="match status" value="1"/>
</dbReference>
<evidence type="ECO:0000256" key="1">
    <source>
        <dbReference type="ARBA" id="ARBA00022441"/>
    </source>
</evidence>
<dbReference type="SMART" id="SM00612">
    <property type="entry name" value="Kelch"/>
    <property type="match status" value="2"/>
</dbReference>
<dbReference type="InterPro" id="IPR013632">
    <property type="entry name" value="Rad51_C"/>
</dbReference>
<dbReference type="SUPFAM" id="SSF54695">
    <property type="entry name" value="POZ domain"/>
    <property type="match status" value="2"/>
</dbReference>
<dbReference type="CDD" id="cd18506">
    <property type="entry name" value="BACK2_LZTR1"/>
    <property type="match status" value="1"/>
</dbReference>
<dbReference type="Pfam" id="PF24681">
    <property type="entry name" value="Kelch_KLHDC2_KLHL20_DRC7"/>
    <property type="match status" value="2"/>
</dbReference>
<dbReference type="InterPro" id="IPR006652">
    <property type="entry name" value="Kelch_1"/>
</dbReference>
<dbReference type="SUPFAM" id="SSF117281">
    <property type="entry name" value="Kelch motif"/>
    <property type="match status" value="1"/>
</dbReference>
<dbReference type="Pfam" id="PF00076">
    <property type="entry name" value="RRM_1"/>
    <property type="match status" value="1"/>
</dbReference>
<dbReference type="InterPro" id="IPR035979">
    <property type="entry name" value="RBD_domain_sf"/>
</dbReference>
<dbReference type="InParanoid" id="K1QW41"/>
<dbReference type="PROSITE" id="PS01358">
    <property type="entry name" value="ZF_RANBP2_1"/>
    <property type="match status" value="1"/>
</dbReference>
<dbReference type="SMART" id="SM00547">
    <property type="entry name" value="ZnF_RBZ"/>
    <property type="match status" value="1"/>
</dbReference>
<evidence type="ECO:0000259" key="9">
    <source>
        <dbReference type="PROSITE" id="PS50162"/>
    </source>
</evidence>
<feature type="compositionally biased region" description="Basic and acidic residues" evidence="6">
    <location>
        <begin position="1597"/>
        <end position="1606"/>
    </location>
</feature>
<sequence>MECLTLDFGPFEAVHRWRRMPECDEFVGARRSKHTVVAYKDAIYVFGGDNGKNMLNDLLRFDVKDKSWGRAFTTGFPPAPRYHHSAVVHEESMFVFGGYTGDIHSNSNLTNKNDLFEYRFAKGQWVEWKYEGRKPVARAAHGAAVYDWKLWIFAGYDGNTRLDDMWTVPLNGDQRQWQEVEQRGNIPPTCCNFALAVARDSMFVFSGQSGAKITNHLFQFKFKENEWTKISTEHILRGAPPPPEKRYGHTMVAFDRHLYVFGGATGQTLPNELHSFDLDSQTWSITEPALNSQVPAGRLFHAAAVVDDAMYVFGGTVDNIVRSGEMYRFQFSRYPKCTLHEDFGKLLESQQFCDLYFVVGKDGMRDTIPAHIALVAARSSWLAEKIRMAKEQRFLEEATSSNPIQVILPEANPTALKLVLSYIYTDKILPTKEGQVFNSNEVILLMMDVYRLALQFRMLRLEQLCVQYLETCIGLKNVLVALQNASKMNLDFLKEYCLKFIVKESNCSDIVNSKEFESLDKPLMVEIIRRKLTPPPHARLVAETHNEAVINNSLEHDLEAFMKKDGGEFCDITLMLGETPIPAHKAILAARCNYFEAMFRWNDPENHTVKIAIGEMVPSRQAFDSLLQFIYYGDVTMPPEDSLYLFPAPSFYGFTNNRLQAYCKHNLEKNVSVQNVVQILEAADKIQALDMKKHALRLIVHHFPKVARQPELGRLNKDMLLEIIAAVADDRRESSMKHEFSSNKTGIGLEECLEILKLVCSESVDGSKRNEAPKPAVSALERLKEEQSLPPIITFSEGLDNMLGGGVPLCKITEFCGAPGVGKTQMCMQIAVDVQIPSQFGGLQGEAVYIDTEGSFIVERLVDIAKATVDHCNEMARLEGFKEGEITVESVLSGVHFYRCHDYVELLATVHLLPEFIKKHPKIKVVLVDSVAFHFRHDFDDLSLRTRLLTTMAQSFIKLATEFKIAIVLTNQMTTKFSPGEDSRLVPALGESWGHASTIRVILYWEGQKRWAWLYKSPSKKESRVPYQITMGGVRDIVTSPADNSNDQSDDEPSSKRQKMGGVRDIVTSPADNSNDQSDDEPSSKRQKVQVTLVLREGPQQAQFLEVPELPPWEHLSLLGSHQLTEIDGIFSRAVLMSAHQNRLYLQHKFWQALTSTHSAEHASEYSYSTAAGGLCRAINSKAIQDMTRVLMDNKQGRLLVHRAQAMDSNQLLSRMTPRGVMEVSSMDNSNRVDMVSKEVCYQTQSQGGAGSYGGQSGGYGGGYQAQAAGGGSYGGGQSGGQAGGGYGGGQQSGGGYGGGGGGYGSQDNYRQERGGGYGDRGGMRGGRGGGGRDGGGYGGGRGGFSKFGGDRGRDDRGGGGGDMMEMVDTIFVSGLPEDIDEDGLVQHFGSIGVIKTDKRTGKPKVWIYKDKNTGRPKGEATITYDDCETAKAAINWFNEKDFGGNTIKVEIATRKMNTNFGGGRGGGGRGGSFGRGGNGGGRGGRGSFGGGGGGGGGSGGEGGREGDWICPNEQCGNNNFSWRNNCNRCNAPRPGGGGGGDDDGFRGGRGGMRGGRGGFDRGRGGGGGFGGGRGRGGGFGGDRGRGGGGFRGGRGGGDRGGRDRGGGMGGGRQDRRPKPY</sequence>
<dbReference type="Gene3D" id="4.10.1060.10">
    <property type="entry name" value="Zinc finger, RanBP2-type"/>
    <property type="match status" value="1"/>
</dbReference>
<name>K1QW41_MAGGI</name>
<feature type="domain" description="RanBP2-type" evidence="10">
    <location>
        <begin position="1505"/>
        <end position="1536"/>
    </location>
</feature>
<dbReference type="HOGENOM" id="CLU_243539_0_0_1"/>
<dbReference type="SUPFAM" id="SSF90209">
    <property type="entry name" value="Ran binding protein zinc finger-like"/>
    <property type="match status" value="1"/>
</dbReference>
<feature type="compositionally biased region" description="Gly residues" evidence="6">
    <location>
        <begin position="1548"/>
        <end position="1558"/>
    </location>
</feature>
<dbReference type="InterPro" id="IPR027417">
    <property type="entry name" value="P-loop_NTPase"/>
</dbReference>
<feature type="region of interest" description="Disordered" evidence="6">
    <location>
        <begin position="1461"/>
        <end position="1503"/>
    </location>
</feature>
<feature type="domain" description="RRM" evidence="8">
    <location>
        <begin position="1369"/>
        <end position="1455"/>
    </location>
</feature>
<dbReference type="CDD" id="cd19492">
    <property type="entry name" value="Rad51C"/>
    <property type="match status" value="1"/>
</dbReference>